<dbReference type="PANTHER" id="PTHR42734">
    <property type="entry name" value="METAL TRANSPORT SYSTEM ATP-BINDING PROTEIN TM_0124-RELATED"/>
    <property type="match status" value="1"/>
</dbReference>
<keyword evidence="4 6" id="KW-0067">ATP-binding</keyword>
<reference evidence="6 7" key="1">
    <citation type="submission" date="2014-09" db="EMBL/GenBank/DDBJ databases">
        <title>Draft Genome Sequence of Draconibacterium sp. JN14CK-3.</title>
        <authorList>
            <person name="Dong C."/>
            <person name="Lai Q."/>
            <person name="Shao Z."/>
        </authorList>
    </citation>
    <scope>NUCLEOTIDE SEQUENCE [LARGE SCALE GENOMIC DNA]</scope>
    <source>
        <strain evidence="6 7">JN14CK-3</strain>
    </source>
</reference>
<sequence>MDPLIKIENLTVAYDKVPVLENVDLEIRENDFLGVIGPNGGGKTTLLKAILGLKRPESGKIHFSKEMSGRKKPIGYLPQVRHIDRKFPITVFDVVLSGGIMQNRQNAKSIAKDKAEALLEEMGVAGIRNKAIGELSGGQMQRVFLCRALLSDPKLLILDEPDTFVDNRFEGELYEKLEKLNEELAILLVSHDVGTITSCVKSIACVNKYLHYHPSNVISQEQLANYNCPIQIISHGEIPHTVLKHHHH</sequence>
<dbReference type="Pfam" id="PF00005">
    <property type="entry name" value="ABC_tran"/>
    <property type="match status" value="1"/>
</dbReference>
<proteinExistence type="inferred from homology"/>
<dbReference type="InterPro" id="IPR027417">
    <property type="entry name" value="P-loop_NTPase"/>
</dbReference>
<dbReference type="GO" id="GO:0016887">
    <property type="term" value="F:ATP hydrolysis activity"/>
    <property type="evidence" value="ECO:0007669"/>
    <property type="project" value="InterPro"/>
</dbReference>
<evidence type="ECO:0000313" key="6">
    <source>
        <dbReference type="EMBL" id="KJF44027.1"/>
    </source>
</evidence>
<evidence type="ECO:0000256" key="4">
    <source>
        <dbReference type="ARBA" id="ARBA00022840"/>
    </source>
</evidence>
<evidence type="ECO:0000256" key="2">
    <source>
        <dbReference type="ARBA" id="ARBA00022448"/>
    </source>
</evidence>
<dbReference type="GO" id="GO:0005524">
    <property type="term" value="F:ATP binding"/>
    <property type="evidence" value="ECO:0007669"/>
    <property type="project" value="UniProtKB-KW"/>
</dbReference>
<keyword evidence="2" id="KW-0813">Transport</keyword>
<dbReference type="AlphaFoldDB" id="A0A0D8JAU1"/>
<keyword evidence="7" id="KW-1185">Reference proteome</keyword>
<dbReference type="Proteomes" id="UP000032544">
    <property type="component" value="Unassembled WGS sequence"/>
</dbReference>
<dbReference type="InterPro" id="IPR003439">
    <property type="entry name" value="ABC_transporter-like_ATP-bd"/>
</dbReference>
<dbReference type="PROSITE" id="PS00211">
    <property type="entry name" value="ABC_TRANSPORTER_1"/>
    <property type="match status" value="1"/>
</dbReference>
<dbReference type="OrthoDB" id="9806726at2"/>
<dbReference type="EMBL" id="JRHC01000001">
    <property type="protein sequence ID" value="KJF44027.1"/>
    <property type="molecule type" value="Genomic_DNA"/>
</dbReference>
<comment type="caution">
    <text evidence="6">The sequence shown here is derived from an EMBL/GenBank/DDBJ whole genome shotgun (WGS) entry which is preliminary data.</text>
</comment>
<dbReference type="InterPro" id="IPR003593">
    <property type="entry name" value="AAA+_ATPase"/>
</dbReference>
<dbReference type="CDD" id="cd03235">
    <property type="entry name" value="ABC_Metallic_Cations"/>
    <property type="match status" value="1"/>
</dbReference>
<evidence type="ECO:0000259" key="5">
    <source>
        <dbReference type="PROSITE" id="PS50893"/>
    </source>
</evidence>
<organism evidence="6 7">
    <name type="scientific">Draconibacterium sediminis</name>
    <dbReference type="NCBI Taxonomy" id="1544798"/>
    <lineage>
        <taxon>Bacteria</taxon>
        <taxon>Pseudomonadati</taxon>
        <taxon>Bacteroidota</taxon>
        <taxon>Bacteroidia</taxon>
        <taxon>Marinilabiliales</taxon>
        <taxon>Prolixibacteraceae</taxon>
        <taxon>Draconibacterium</taxon>
    </lineage>
</organism>
<gene>
    <name evidence="6" type="ORF">LH29_00315</name>
</gene>
<dbReference type="PANTHER" id="PTHR42734:SF17">
    <property type="entry name" value="METAL TRANSPORT SYSTEM ATP-BINDING PROTEIN TM_0124-RELATED"/>
    <property type="match status" value="1"/>
</dbReference>
<comment type="similarity">
    <text evidence="1">Belongs to the ABC transporter superfamily.</text>
</comment>
<dbReference type="STRING" id="1544798.LH29_00315"/>
<keyword evidence="3" id="KW-0547">Nucleotide-binding</keyword>
<dbReference type="PROSITE" id="PS50893">
    <property type="entry name" value="ABC_TRANSPORTER_2"/>
    <property type="match status" value="1"/>
</dbReference>
<accession>A0A0D8JAU1</accession>
<dbReference type="InterPro" id="IPR050153">
    <property type="entry name" value="Metal_Ion_Import_ABC"/>
</dbReference>
<dbReference type="Gene3D" id="3.40.50.300">
    <property type="entry name" value="P-loop containing nucleotide triphosphate hydrolases"/>
    <property type="match status" value="1"/>
</dbReference>
<dbReference type="PATRIC" id="fig|1544798.3.peg.65"/>
<dbReference type="InterPro" id="IPR017871">
    <property type="entry name" value="ABC_transporter-like_CS"/>
</dbReference>
<evidence type="ECO:0000256" key="3">
    <source>
        <dbReference type="ARBA" id="ARBA00022741"/>
    </source>
</evidence>
<evidence type="ECO:0000313" key="7">
    <source>
        <dbReference type="Proteomes" id="UP000032544"/>
    </source>
</evidence>
<dbReference type="RefSeq" id="WP_045025583.1">
    <property type="nucleotide sequence ID" value="NZ_JRHC01000001.1"/>
</dbReference>
<evidence type="ECO:0000256" key="1">
    <source>
        <dbReference type="ARBA" id="ARBA00005417"/>
    </source>
</evidence>
<protein>
    <submittedName>
        <fullName evidence="6">Zinc ABC transporter ATP-binding protein</fullName>
    </submittedName>
</protein>
<name>A0A0D8JAU1_9BACT</name>
<dbReference type="SUPFAM" id="SSF52540">
    <property type="entry name" value="P-loop containing nucleoside triphosphate hydrolases"/>
    <property type="match status" value="1"/>
</dbReference>
<dbReference type="SMART" id="SM00382">
    <property type="entry name" value="AAA"/>
    <property type="match status" value="1"/>
</dbReference>
<feature type="domain" description="ABC transporter" evidence="5">
    <location>
        <begin position="5"/>
        <end position="233"/>
    </location>
</feature>